<proteinExistence type="predicted"/>
<dbReference type="Proteomes" id="UP000287651">
    <property type="component" value="Unassembled WGS sequence"/>
</dbReference>
<evidence type="ECO:0000313" key="1">
    <source>
        <dbReference type="EMBL" id="RRT42599.1"/>
    </source>
</evidence>
<dbReference type="AlphaFoldDB" id="A0A426XSY9"/>
<dbReference type="EMBL" id="AMZH03017724">
    <property type="protein sequence ID" value="RRT42599.1"/>
    <property type="molecule type" value="Genomic_DNA"/>
</dbReference>
<reference evidence="1 2" key="1">
    <citation type="journal article" date="2014" name="Agronomy (Basel)">
        <title>A Draft Genome Sequence for Ensete ventricosum, the Drought-Tolerant Tree Against Hunger.</title>
        <authorList>
            <person name="Harrison J."/>
            <person name="Moore K.A."/>
            <person name="Paszkiewicz K."/>
            <person name="Jones T."/>
            <person name="Grant M."/>
            <person name="Ambacheew D."/>
            <person name="Muzemil S."/>
            <person name="Studholme D.J."/>
        </authorList>
    </citation>
    <scope>NUCLEOTIDE SEQUENCE [LARGE SCALE GENOMIC DNA]</scope>
</reference>
<sequence length="120" mass="13449">MVEDVESSSGYDRSSRGHLSVVEEFAILSVDNGRNCTWSGGERKLQALARLSYLFVDDRGRLSPLRLRARSQCLMLGFGKRPGGASLKRIAWSTHEALRPRLASLEHIGERPSAYLNQYL</sequence>
<evidence type="ECO:0000313" key="2">
    <source>
        <dbReference type="Proteomes" id="UP000287651"/>
    </source>
</evidence>
<protein>
    <submittedName>
        <fullName evidence="1">Uncharacterized protein</fullName>
    </submittedName>
</protein>
<name>A0A426XSY9_ENSVE</name>
<comment type="caution">
    <text evidence="1">The sequence shown here is derived from an EMBL/GenBank/DDBJ whole genome shotgun (WGS) entry which is preliminary data.</text>
</comment>
<organism evidence="1 2">
    <name type="scientific">Ensete ventricosum</name>
    <name type="common">Abyssinian banana</name>
    <name type="synonym">Musa ensete</name>
    <dbReference type="NCBI Taxonomy" id="4639"/>
    <lineage>
        <taxon>Eukaryota</taxon>
        <taxon>Viridiplantae</taxon>
        <taxon>Streptophyta</taxon>
        <taxon>Embryophyta</taxon>
        <taxon>Tracheophyta</taxon>
        <taxon>Spermatophyta</taxon>
        <taxon>Magnoliopsida</taxon>
        <taxon>Liliopsida</taxon>
        <taxon>Zingiberales</taxon>
        <taxon>Musaceae</taxon>
        <taxon>Ensete</taxon>
    </lineage>
</organism>
<gene>
    <name evidence="1" type="ORF">B296_00057017</name>
</gene>
<accession>A0A426XSY9</accession>